<feature type="domain" description="C3H1-type" evidence="2">
    <location>
        <begin position="332"/>
        <end position="360"/>
    </location>
</feature>
<dbReference type="AlphaFoldDB" id="A0A4Y9ZYM3"/>
<feature type="zinc finger region" description="C3H1-type" evidence="1">
    <location>
        <begin position="291"/>
        <end position="320"/>
    </location>
</feature>
<protein>
    <recommendedName>
        <fullName evidence="2">C3H1-type domain-containing protein</fullName>
    </recommendedName>
</protein>
<proteinExistence type="predicted"/>
<name>A0A4Y9ZYM3_9AGAM</name>
<dbReference type="PANTHER" id="PTHR37543">
    <property type="entry name" value="CCCH ZINC FINGER DNA BINDING PROTEIN (AFU_ORTHOLOGUE AFUA_5G12760)"/>
    <property type="match status" value="1"/>
</dbReference>
<keyword evidence="1" id="KW-0479">Metal-binding</keyword>
<feature type="domain" description="C3H1-type" evidence="2">
    <location>
        <begin position="291"/>
        <end position="320"/>
    </location>
</feature>
<evidence type="ECO:0000256" key="1">
    <source>
        <dbReference type="PROSITE-ProRule" id="PRU00723"/>
    </source>
</evidence>
<dbReference type="OrthoDB" id="2270193at2759"/>
<sequence>MDSTRAKQYEWNDALAKVQELAEVTIGENAALAAKVKELEVELDVWKRAHSDTQSATERENKLREEQLMGLARQNGSVLENQGETGGKLAAQELIGGIKQYMPDDKTYSLWTTIYINKKALVSDLSNSCTADELDAFLAGLSKSSPSLNIVDAPDKRETDKKIKDYIQTFAILPQTLRVFFSGGYEYSSILRNLEEASASSKLVLLQGQKNFTAGRMTPQVSSLLLDGLFMKSTPTGNHVVTEQVTSPRSEKVAGTDDEKLQLESSNSSIWSASFAPRKAAVIDPNLPLYKQTPPPCNEYYLLRQRCSKQDRCRYSHDYVLTEEQIETLSQNAKQSPCWYLNNDKSCPYGTECCWGHVCPFGIKCFFASKDRCRFQGSGMHRPMGAPSDPE</sequence>
<dbReference type="PANTHER" id="PTHR37543:SF1">
    <property type="entry name" value="CCCH ZINC FINGER DNA BINDING PROTEIN (AFU_ORTHOLOGUE AFUA_5G12760)"/>
    <property type="match status" value="1"/>
</dbReference>
<reference evidence="3 4" key="1">
    <citation type="submission" date="2019-02" db="EMBL/GenBank/DDBJ databases">
        <title>Genome sequencing of the rare red list fungi Hericium alpestre (H. flagellum).</title>
        <authorList>
            <person name="Buettner E."/>
            <person name="Kellner H."/>
        </authorList>
    </citation>
    <scope>NUCLEOTIDE SEQUENCE [LARGE SCALE GENOMIC DNA]</scope>
    <source>
        <strain evidence="3 4">DSM 108284</strain>
    </source>
</reference>
<keyword evidence="4" id="KW-1185">Reference proteome</keyword>
<dbReference type="EMBL" id="SFCI01000407">
    <property type="protein sequence ID" value="TFY79996.1"/>
    <property type="molecule type" value="Genomic_DNA"/>
</dbReference>
<organism evidence="3 4">
    <name type="scientific">Hericium alpestre</name>
    <dbReference type="NCBI Taxonomy" id="135208"/>
    <lineage>
        <taxon>Eukaryota</taxon>
        <taxon>Fungi</taxon>
        <taxon>Dikarya</taxon>
        <taxon>Basidiomycota</taxon>
        <taxon>Agaricomycotina</taxon>
        <taxon>Agaricomycetes</taxon>
        <taxon>Russulales</taxon>
        <taxon>Hericiaceae</taxon>
        <taxon>Hericium</taxon>
    </lineage>
</organism>
<dbReference type="GO" id="GO:0008270">
    <property type="term" value="F:zinc ion binding"/>
    <property type="evidence" value="ECO:0007669"/>
    <property type="project" value="UniProtKB-KW"/>
</dbReference>
<gene>
    <name evidence="3" type="ORF">EWM64_g4014</name>
</gene>
<dbReference type="Pfam" id="PF25540">
    <property type="entry name" value="DUF7923"/>
    <property type="match status" value="1"/>
</dbReference>
<evidence type="ECO:0000313" key="4">
    <source>
        <dbReference type="Proteomes" id="UP000298061"/>
    </source>
</evidence>
<accession>A0A4Y9ZYM3</accession>
<dbReference type="Gene3D" id="4.10.1000.10">
    <property type="entry name" value="Zinc finger, CCCH-type"/>
    <property type="match status" value="1"/>
</dbReference>
<keyword evidence="1" id="KW-0862">Zinc</keyword>
<evidence type="ECO:0000313" key="3">
    <source>
        <dbReference type="EMBL" id="TFY79996.1"/>
    </source>
</evidence>
<keyword evidence="1" id="KW-0863">Zinc-finger</keyword>
<evidence type="ECO:0000259" key="2">
    <source>
        <dbReference type="PROSITE" id="PS50103"/>
    </source>
</evidence>
<comment type="caution">
    <text evidence="3">The sequence shown here is derived from an EMBL/GenBank/DDBJ whole genome shotgun (WGS) entry which is preliminary data.</text>
</comment>
<dbReference type="STRING" id="135208.A0A4Y9ZYM3"/>
<feature type="zinc finger region" description="C3H1-type" evidence="1">
    <location>
        <begin position="332"/>
        <end position="360"/>
    </location>
</feature>
<dbReference type="PROSITE" id="PS50103">
    <property type="entry name" value="ZF_C3H1"/>
    <property type="match status" value="2"/>
</dbReference>
<dbReference type="InterPro" id="IPR000571">
    <property type="entry name" value="Znf_CCCH"/>
</dbReference>
<dbReference type="InterPro" id="IPR057683">
    <property type="entry name" value="DUF7923"/>
</dbReference>
<dbReference type="Proteomes" id="UP000298061">
    <property type="component" value="Unassembled WGS sequence"/>
</dbReference>